<name>A0ABS5W1N0_9SPHN</name>
<comment type="caution">
    <text evidence="2">The sequence shown here is derived from an EMBL/GenBank/DDBJ whole genome shotgun (WGS) entry which is preliminary data.</text>
</comment>
<sequence>MSAKVGTARYRLPALLSRLKGDRSGVALIEFAFSLPLLMALGFTGVEVAGLAIANMRVSQIAMTVADNLSRAKQSVPLSLPQLREVDINDALLGARIQAGNSLEILEHGRIIVSSLQQTDAGLQTIAWQRCKGKLNVASKYGVEGATQPETGTGGFQGMGTGSTRVQAEAKSAVMFAEVSYDYHPIFGEWVLGKIRIRREAAFYVRDDRDLTQIYNTEPEASASTCDKLDSTF</sequence>
<organism evidence="2 3">
    <name type="scientific">Croceibacterium selenioxidans</name>
    <dbReference type="NCBI Taxonomy" id="2838833"/>
    <lineage>
        <taxon>Bacteria</taxon>
        <taxon>Pseudomonadati</taxon>
        <taxon>Pseudomonadota</taxon>
        <taxon>Alphaproteobacteria</taxon>
        <taxon>Sphingomonadales</taxon>
        <taxon>Erythrobacteraceae</taxon>
        <taxon>Croceibacterium</taxon>
    </lineage>
</organism>
<feature type="transmembrane region" description="Helical" evidence="1">
    <location>
        <begin position="31"/>
        <end position="54"/>
    </location>
</feature>
<keyword evidence="1" id="KW-1133">Transmembrane helix</keyword>
<dbReference type="EMBL" id="JAHFVK010000001">
    <property type="protein sequence ID" value="MBT2133667.1"/>
    <property type="molecule type" value="Genomic_DNA"/>
</dbReference>
<gene>
    <name evidence="2" type="ORF">KK137_04905</name>
</gene>
<evidence type="ECO:0000256" key="1">
    <source>
        <dbReference type="SAM" id="Phobius"/>
    </source>
</evidence>
<reference evidence="2 3" key="1">
    <citation type="submission" date="2021-05" db="EMBL/GenBank/DDBJ databases">
        <title>Croceibacterium sp. LX-88 genome sequence.</title>
        <authorList>
            <person name="Luo X."/>
        </authorList>
    </citation>
    <scope>NUCLEOTIDE SEQUENCE [LARGE SCALE GENOMIC DNA]</scope>
    <source>
        <strain evidence="2 3">LX-88</strain>
    </source>
</reference>
<proteinExistence type="predicted"/>
<evidence type="ECO:0000313" key="2">
    <source>
        <dbReference type="EMBL" id="MBT2133667.1"/>
    </source>
</evidence>
<protein>
    <submittedName>
        <fullName evidence="2">Pilus assembly protein</fullName>
    </submittedName>
</protein>
<keyword evidence="3" id="KW-1185">Reference proteome</keyword>
<keyword evidence="1" id="KW-0812">Transmembrane</keyword>
<evidence type="ECO:0000313" key="3">
    <source>
        <dbReference type="Proteomes" id="UP000811255"/>
    </source>
</evidence>
<dbReference type="RefSeq" id="WP_214534987.1">
    <property type="nucleotide sequence ID" value="NZ_JAHFVK010000001.1"/>
</dbReference>
<accession>A0ABS5W1N0</accession>
<dbReference type="Proteomes" id="UP000811255">
    <property type="component" value="Unassembled WGS sequence"/>
</dbReference>
<keyword evidence="1" id="KW-0472">Membrane</keyword>